<dbReference type="InterPro" id="IPR002033">
    <property type="entry name" value="TatC"/>
</dbReference>
<dbReference type="PANTHER" id="PTHR30371:SF0">
    <property type="entry name" value="SEC-INDEPENDENT PROTEIN TRANSLOCASE PROTEIN TATC, CHLOROPLASTIC-RELATED"/>
    <property type="match status" value="1"/>
</dbReference>
<dbReference type="PANTHER" id="PTHR30371">
    <property type="entry name" value="SEC-INDEPENDENT PROTEIN TRANSLOCASE PROTEIN TATC"/>
    <property type="match status" value="1"/>
</dbReference>
<comment type="subcellular location">
    <subcellularLocation>
        <location evidence="5">Cell membrane</location>
        <topology evidence="5">Multi-pass membrane protein</topology>
    </subcellularLocation>
    <subcellularLocation>
        <location evidence="1">Membrane</location>
        <topology evidence="1">Multi-pass membrane protein</topology>
    </subcellularLocation>
</comment>
<feature type="transmembrane region" description="Helical" evidence="5">
    <location>
        <begin position="106"/>
        <end position="129"/>
    </location>
</feature>
<comment type="similarity">
    <text evidence="5">Belongs to the TatC family.</text>
</comment>
<evidence type="ECO:0000256" key="3">
    <source>
        <dbReference type="ARBA" id="ARBA00022989"/>
    </source>
</evidence>
<dbReference type="GO" id="GO:0065002">
    <property type="term" value="P:intracellular protein transmembrane transport"/>
    <property type="evidence" value="ECO:0007669"/>
    <property type="project" value="TreeGrafter"/>
</dbReference>
<dbReference type="EMBL" id="QNBE01000069">
    <property type="protein sequence ID" value="RKX69716.1"/>
    <property type="molecule type" value="Genomic_DNA"/>
</dbReference>
<evidence type="ECO:0000256" key="1">
    <source>
        <dbReference type="ARBA" id="ARBA00004141"/>
    </source>
</evidence>
<dbReference type="GO" id="GO:0043953">
    <property type="term" value="P:protein transport by the Tat complex"/>
    <property type="evidence" value="ECO:0007669"/>
    <property type="project" value="UniProtKB-UniRule"/>
</dbReference>
<dbReference type="GO" id="GO:0033281">
    <property type="term" value="C:TAT protein transport complex"/>
    <property type="evidence" value="ECO:0007669"/>
    <property type="project" value="UniProtKB-UniRule"/>
</dbReference>
<keyword evidence="4 5" id="KW-0472">Membrane</keyword>
<gene>
    <name evidence="5 6" type="primary">tatC</name>
    <name evidence="6" type="ORF">DRP53_07310</name>
</gene>
<feature type="transmembrane region" description="Helical" evidence="5">
    <location>
        <begin position="190"/>
        <end position="206"/>
    </location>
</feature>
<comment type="subunit">
    <text evidence="5">Forms a complex with TatA.</text>
</comment>
<comment type="caution">
    <text evidence="6">The sequence shown here is derived from an EMBL/GenBank/DDBJ whole genome shotgun (WGS) entry which is preliminary data.</text>
</comment>
<dbReference type="AlphaFoldDB" id="A0A660SHU4"/>
<accession>A0A660SHU4</accession>
<organism evidence="6 7">
    <name type="scientific">candidate division WOR-3 bacterium</name>
    <dbReference type="NCBI Taxonomy" id="2052148"/>
    <lineage>
        <taxon>Bacteria</taxon>
        <taxon>Bacteria division WOR-3</taxon>
    </lineage>
</organism>
<feature type="transmembrane region" description="Helical" evidence="5">
    <location>
        <begin position="21"/>
        <end position="39"/>
    </location>
</feature>
<keyword evidence="5" id="KW-0813">Transport</keyword>
<dbReference type="Proteomes" id="UP000268469">
    <property type="component" value="Unassembled WGS sequence"/>
</dbReference>
<dbReference type="HAMAP" id="MF_00902">
    <property type="entry name" value="TatC"/>
    <property type="match status" value="1"/>
</dbReference>
<keyword evidence="5" id="KW-1003">Cell membrane</keyword>
<dbReference type="GO" id="GO:0009977">
    <property type="term" value="F:proton motive force dependent protein transmembrane transporter activity"/>
    <property type="evidence" value="ECO:0007669"/>
    <property type="project" value="TreeGrafter"/>
</dbReference>
<dbReference type="Pfam" id="PF00902">
    <property type="entry name" value="TatC"/>
    <property type="match status" value="1"/>
</dbReference>
<reference evidence="6 7" key="1">
    <citation type="submission" date="2018-06" db="EMBL/GenBank/DDBJ databases">
        <title>Extensive metabolic versatility and redundancy in microbially diverse, dynamic hydrothermal sediments.</title>
        <authorList>
            <person name="Dombrowski N."/>
            <person name="Teske A."/>
            <person name="Baker B.J."/>
        </authorList>
    </citation>
    <scope>NUCLEOTIDE SEQUENCE [LARGE SCALE GENOMIC DNA]</scope>
    <source>
        <strain evidence="6">B36_G15</strain>
    </source>
</reference>
<evidence type="ECO:0000313" key="7">
    <source>
        <dbReference type="Proteomes" id="UP000268469"/>
    </source>
</evidence>
<comment type="caution">
    <text evidence="5">Lacks conserved residue(s) required for the propagation of feature annotation.</text>
</comment>
<evidence type="ECO:0000256" key="4">
    <source>
        <dbReference type="ARBA" id="ARBA00023136"/>
    </source>
</evidence>
<evidence type="ECO:0000256" key="5">
    <source>
        <dbReference type="HAMAP-Rule" id="MF_00902"/>
    </source>
</evidence>
<proteinExistence type="inferred from homology"/>
<feature type="transmembrane region" description="Helical" evidence="5">
    <location>
        <begin position="69"/>
        <end position="94"/>
    </location>
</feature>
<feature type="transmembrane region" description="Helical" evidence="5">
    <location>
        <begin position="149"/>
        <end position="178"/>
    </location>
</feature>
<dbReference type="PRINTS" id="PR01840">
    <property type="entry name" value="TATCFAMILY"/>
</dbReference>
<sequence>MTEDERYLTFVEHLEELRWRIIRVIVFLIIASIIGYIFTDPIIRAIARPIGGKLYFFTPTEAFFAKIKIAFYIGGFATIPFFIYQAAAFVFPALTHKERKYTAPFVIFSTILFFIGFLFAYFVVLPLGLKFLLSFGGEAMTPLININRYLSFLFWFTIAIGILFELPLLAFFLTRMGVISPELLSQRRREAIVVLLFIVAIITPTVDFATLLIVSLPLIILYEVGILLSRLAVRLR</sequence>
<name>A0A660SHU4_UNCW3</name>
<evidence type="ECO:0000256" key="2">
    <source>
        <dbReference type="ARBA" id="ARBA00022692"/>
    </source>
</evidence>
<keyword evidence="3 5" id="KW-1133">Transmembrane helix</keyword>
<keyword evidence="5" id="KW-0811">Translocation</keyword>
<keyword evidence="5" id="KW-0653">Protein transport</keyword>
<keyword evidence="2 5" id="KW-0812">Transmembrane</keyword>
<protein>
    <recommendedName>
        <fullName evidence="5">Sec-independent protein translocase protein TatC</fullName>
    </recommendedName>
</protein>
<comment type="function">
    <text evidence="5">Part of the twin-arginine translocation (Tat) system that transports large folded proteins containing a characteristic twin-arginine motif in their signal peptide across membranes.</text>
</comment>
<dbReference type="NCBIfam" id="TIGR00945">
    <property type="entry name" value="tatC"/>
    <property type="match status" value="1"/>
</dbReference>
<evidence type="ECO:0000313" key="6">
    <source>
        <dbReference type="EMBL" id="RKX69716.1"/>
    </source>
</evidence>